<proteinExistence type="predicted"/>
<keyword evidence="3" id="KW-1185">Reference proteome</keyword>
<evidence type="ECO:0000313" key="2">
    <source>
        <dbReference type="EMBL" id="KAJ7022108.1"/>
    </source>
</evidence>
<feature type="signal peptide" evidence="1">
    <location>
        <begin position="1"/>
        <end position="36"/>
    </location>
</feature>
<gene>
    <name evidence="2" type="ORF">C8F04DRAFT_1272978</name>
</gene>
<organism evidence="2 3">
    <name type="scientific">Mycena alexandri</name>
    <dbReference type="NCBI Taxonomy" id="1745969"/>
    <lineage>
        <taxon>Eukaryota</taxon>
        <taxon>Fungi</taxon>
        <taxon>Dikarya</taxon>
        <taxon>Basidiomycota</taxon>
        <taxon>Agaricomycotina</taxon>
        <taxon>Agaricomycetes</taxon>
        <taxon>Agaricomycetidae</taxon>
        <taxon>Agaricales</taxon>
        <taxon>Marasmiineae</taxon>
        <taxon>Mycenaceae</taxon>
        <taxon>Mycena</taxon>
    </lineage>
</organism>
<accession>A0AAD6S6N9</accession>
<reference evidence="2" key="1">
    <citation type="submission" date="2023-03" db="EMBL/GenBank/DDBJ databases">
        <title>Massive genome expansion in bonnet fungi (Mycena s.s.) driven by repeated elements and novel gene families across ecological guilds.</title>
        <authorList>
            <consortium name="Lawrence Berkeley National Laboratory"/>
            <person name="Harder C.B."/>
            <person name="Miyauchi S."/>
            <person name="Viragh M."/>
            <person name="Kuo A."/>
            <person name="Thoen E."/>
            <person name="Andreopoulos B."/>
            <person name="Lu D."/>
            <person name="Skrede I."/>
            <person name="Drula E."/>
            <person name="Henrissat B."/>
            <person name="Morin E."/>
            <person name="Kohler A."/>
            <person name="Barry K."/>
            <person name="LaButti K."/>
            <person name="Morin E."/>
            <person name="Salamov A."/>
            <person name="Lipzen A."/>
            <person name="Mereny Z."/>
            <person name="Hegedus B."/>
            <person name="Baldrian P."/>
            <person name="Stursova M."/>
            <person name="Weitz H."/>
            <person name="Taylor A."/>
            <person name="Grigoriev I.V."/>
            <person name="Nagy L.G."/>
            <person name="Martin F."/>
            <person name="Kauserud H."/>
        </authorList>
    </citation>
    <scope>NUCLEOTIDE SEQUENCE</scope>
    <source>
        <strain evidence="2">CBHHK200</strain>
    </source>
</reference>
<feature type="chain" id="PRO_5041909650" evidence="1">
    <location>
        <begin position="37"/>
        <end position="162"/>
    </location>
</feature>
<comment type="caution">
    <text evidence="2">The sequence shown here is derived from an EMBL/GenBank/DDBJ whole genome shotgun (WGS) entry which is preliminary data.</text>
</comment>
<evidence type="ECO:0000313" key="3">
    <source>
        <dbReference type="Proteomes" id="UP001218188"/>
    </source>
</evidence>
<protein>
    <submittedName>
        <fullName evidence="2">Uncharacterized protein</fullName>
    </submittedName>
</protein>
<dbReference type="Proteomes" id="UP001218188">
    <property type="component" value="Unassembled WGS sequence"/>
</dbReference>
<evidence type="ECO:0000256" key="1">
    <source>
        <dbReference type="SAM" id="SignalP"/>
    </source>
</evidence>
<dbReference type="EMBL" id="JARJCM010000217">
    <property type="protein sequence ID" value="KAJ7022108.1"/>
    <property type="molecule type" value="Genomic_DNA"/>
</dbReference>
<sequence>MVYQGSRRRLLFPRSSLDAFLLKTAGALTLLAFVHAQTTDQSNDLHCLQYFVSGATVINTTGTDNVPGATRSGDFADRPYHETLIAFAGYLETLRFESICSSRTTYIDVITYICSAGKIAGYDLWYTLHQSVFPALVAQAGATAYGPFLRGDAADIWTEESR</sequence>
<name>A0AAD6S6N9_9AGAR</name>
<keyword evidence="1" id="KW-0732">Signal</keyword>
<dbReference type="AlphaFoldDB" id="A0AAD6S6N9"/>